<keyword evidence="8" id="KW-1185">Reference proteome</keyword>
<evidence type="ECO:0000256" key="4">
    <source>
        <dbReference type="ARBA" id="ARBA00022989"/>
    </source>
</evidence>
<dbReference type="GO" id="GO:0071555">
    <property type="term" value="P:cell wall organization"/>
    <property type="evidence" value="ECO:0007669"/>
    <property type="project" value="UniProtKB-KW"/>
</dbReference>
<dbReference type="PANTHER" id="PTHR33392:SF6">
    <property type="entry name" value="POLYISOPRENYL-TEICHOIC ACID--PEPTIDOGLYCAN TEICHOIC ACID TRANSFERASE TAGU"/>
    <property type="match status" value="1"/>
</dbReference>
<keyword evidence="3" id="KW-0735">Signal-anchor</keyword>
<accession>A0A433HSZ0</accession>
<comment type="caution">
    <text evidence="7">The sequence shown here is derived from an EMBL/GenBank/DDBJ whole genome shotgun (WGS) entry which is preliminary data.</text>
</comment>
<evidence type="ECO:0000256" key="2">
    <source>
        <dbReference type="ARBA" id="ARBA00022692"/>
    </source>
</evidence>
<dbReference type="PANTHER" id="PTHR33392">
    <property type="entry name" value="POLYISOPRENYL-TEICHOIC ACID--PEPTIDOGLYCAN TEICHOIC ACID TRANSFERASE TAGU"/>
    <property type="match status" value="1"/>
</dbReference>
<dbReference type="InterPro" id="IPR004474">
    <property type="entry name" value="LytR_CpsA_psr"/>
</dbReference>
<feature type="transmembrane region" description="Helical" evidence="5">
    <location>
        <begin position="20"/>
        <end position="38"/>
    </location>
</feature>
<reference evidence="7 8" key="1">
    <citation type="submission" date="2018-12" db="EMBL/GenBank/DDBJ databases">
        <title>Bacillus chawlae sp. nov., Bacillus glennii sp. nov., and Bacillus saganii sp. nov. Isolated from the Vehicle Assembly Building at Kennedy Space Center where the Viking Spacecraft were Assembled.</title>
        <authorList>
            <person name="Seuylemezian A."/>
            <person name="Vaishampayan P."/>
        </authorList>
    </citation>
    <scope>NUCLEOTIDE SEQUENCE [LARGE SCALE GENOMIC DNA]</scope>
    <source>
        <strain evidence="7 8">L5</strain>
    </source>
</reference>
<gene>
    <name evidence="7" type="ORF">ELQ35_03530</name>
</gene>
<dbReference type="Pfam" id="PF03816">
    <property type="entry name" value="LytR_cpsA_psr"/>
    <property type="match status" value="1"/>
</dbReference>
<protein>
    <submittedName>
        <fullName evidence="7">Transcriptional regulator</fullName>
    </submittedName>
</protein>
<dbReference type="OrthoDB" id="27330at2"/>
<sequence length="333" mass="37459">MPKTRIIRTRKRKKNRGLKVSFLTVLLLLIGGCGYFAYDVINSSKNISNNIYQEYFPGHRDEEVKISKEPFSILLAGIENQDGSKGRADVLLLITVNPKTEQVFMMSIPRDSRVYVPEKGYNTKINHTYGYEGGIESTIPIVEEMMDVPVDYFVTTNFEGFEDIVDTLGGVKVDVPFTFRGQLTGSHRYKTFNKGPMELNGNEALAFVRMRKSDPKGDAGRNERQQQVIKAIIDKGTSFGSITKVDDLMDDLGENVKTNIRPSKVVNFVRLYSKLKNTEVQNIQIEGTNETINGASYFIPDEESIQQNGDIMKQALRGEKVDLNSENSSSSPE</sequence>
<dbReference type="EMBL" id="RYZZ01000005">
    <property type="protein sequence ID" value="RUQ31432.1"/>
    <property type="molecule type" value="Genomic_DNA"/>
</dbReference>
<evidence type="ECO:0000313" key="7">
    <source>
        <dbReference type="EMBL" id="RUQ31432.1"/>
    </source>
</evidence>
<dbReference type="AlphaFoldDB" id="A0A433HSZ0"/>
<keyword evidence="4 5" id="KW-1133">Transmembrane helix</keyword>
<evidence type="ECO:0000256" key="5">
    <source>
        <dbReference type="SAM" id="Phobius"/>
    </source>
</evidence>
<organism evidence="7 8">
    <name type="scientific">Peribacillus cavernae</name>
    <dbReference type="NCBI Taxonomy" id="1674310"/>
    <lineage>
        <taxon>Bacteria</taxon>
        <taxon>Bacillati</taxon>
        <taxon>Bacillota</taxon>
        <taxon>Bacilli</taxon>
        <taxon>Bacillales</taxon>
        <taxon>Bacillaceae</taxon>
        <taxon>Peribacillus</taxon>
    </lineage>
</organism>
<dbReference type="Gene3D" id="3.40.630.190">
    <property type="entry name" value="LCP protein"/>
    <property type="match status" value="1"/>
</dbReference>
<keyword evidence="2 5" id="KW-0812">Transmembrane</keyword>
<feature type="domain" description="Cell envelope-related transcriptional attenuator" evidence="6">
    <location>
        <begin position="87"/>
        <end position="235"/>
    </location>
</feature>
<proteinExistence type="inferred from homology"/>
<name>A0A433HSZ0_9BACI</name>
<evidence type="ECO:0000256" key="1">
    <source>
        <dbReference type="ARBA" id="ARBA00006068"/>
    </source>
</evidence>
<dbReference type="Proteomes" id="UP000267430">
    <property type="component" value="Unassembled WGS sequence"/>
</dbReference>
<dbReference type="PROSITE" id="PS51257">
    <property type="entry name" value="PROKAR_LIPOPROTEIN"/>
    <property type="match status" value="1"/>
</dbReference>
<dbReference type="InterPro" id="IPR050922">
    <property type="entry name" value="LytR/CpsA/Psr_CW_biosynth"/>
</dbReference>
<comment type="similarity">
    <text evidence="1">Belongs to the LytR/CpsA/Psr (LCP) family.</text>
</comment>
<evidence type="ECO:0000313" key="8">
    <source>
        <dbReference type="Proteomes" id="UP000267430"/>
    </source>
</evidence>
<keyword evidence="5" id="KW-0472">Membrane</keyword>
<evidence type="ECO:0000256" key="3">
    <source>
        <dbReference type="ARBA" id="ARBA00022968"/>
    </source>
</evidence>
<dbReference type="NCBIfam" id="TIGR00350">
    <property type="entry name" value="lytR_cpsA_psr"/>
    <property type="match status" value="1"/>
</dbReference>
<evidence type="ECO:0000259" key="6">
    <source>
        <dbReference type="Pfam" id="PF03816"/>
    </source>
</evidence>